<dbReference type="Gene3D" id="3.30.420.10">
    <property type="entry name" value="Ribonuclease H-like superfamily/Ribonuclease H"/>
    <property type="match status" value="1"/>
</dbReference>
<dbReference type="GO" id="GO:0003676">
    <property type="term" value="F:nucleic acid binding"/>
    <property type="evidence" value="ECO:0007669"/>
    <property type="project" value="InterPro"/>
</dbReference>
<dbReference type="InterPro" id="IPR036397">
    <property type="entry name" value="RNaseH_sf"/>
</dbReference>
<dbReference type="InterPro" id="IPR052160">
    <property type="entry name" value="Gypsy_RT_Integrase-like"/>
</dbReference>
<dbReference type="EMBL" id="CAJOBJ010077126">
    <property type="protein sequence ID" value="CAF4484838.1"/>
    <property type="molecule type" value="Genomic_DNA"/>
</dbReference>
<reference evidence="2" key="1">
    <citation type="submission" date="2021-02" db="EMBL/GenBank/DDBJ databases">
        <authorList>
            <person name="Nowell W R."/>
        </authorList>
    </citation>
    <scope>NUCLEOTIDE SEQUENCE</scope>
</reference>
<evidence type="ECO:0008006" key="4">
    <source>
        <dbReference type="Google" id="ProtNLM"/>
    </source>
</evidence>
<proteinExistence type="predicted"/>
<feature type="non-terminal residue" evidence="2">
    <location>
        <position position="66"/>
    </location>
</feature>
<protein>
    <recommendedName>
        <fullName evidence="4">Integrase zinc-binding domain-containing protein</fullName>
    </recommendedName>
</protein>
<evidence type="ECO:0000313" key="2">
    <source>
        <dbReference type="EMBL" id="CAF4484838.1"/>
    </source>
</evidence>
<name>A0A8S2X8F7_9BILA</name>
<comment type="caution">
    <text evidence="2">The sequence shown here is derived from an EMBL/GenBank/DDBJ whole genome shotgun (WGS) entry which is preliminary data.</text>
</comment>
<dbReference type="SUPFAM" id="SSF53098">
    <property type="entry name" value="Ribonuclease H-like"/>
    <property type="match status" value="1"/>
</dbReference>
<organism evidence="2 3">
    <name type="scientific">Rotaria magnacalcarata</name>
    <dbReference type="NCBI Taxonomy" id="392030"/>
    <lineage>
        <taxon>Eukaryota</taxon>
        <taxon>Metazoa</taxon>
        <taxon>Spiralia</taxon>
        <taxon>Gnathifera</taxon>
        <taxon>Rotifera</taxon>
        <taxon>Eurotatoria</taxon>
        <taxon>Bdelloidea</taxon>
        <taxon>Philodinida</taxon>
        <taxon>Philodinidae</taxon>
        <taxon>Rotaria</taxon>
    </lineage>
</organism>
<dbReference type="InterPro" id="IPR012337">
    <property type="entry name" value="RNaseH-like_sf"/>
</dbReference>
<dbReference type="PANTHER" id="PTHR47266">
    <property type="entry name" value="ENDONUCLEASE-RELATED"/>
    <property type="match status" value="1"/>
</dbReference>
<gene>
    <name evidence="1" type="ORF">BYL167_LOCUS29629</name>
    <name evidence="2" type="ORF">GIL414_LOCUS33980</name>
</gene>
<dbReference type="AlphaFoldDB" id="A0A8S2X8F7"/>
<evidence type="ECO:0000313" key="3">
    <source>
        <dbReference type="Proteomes" id="UP000681720"/>
    </source>
</evidence>
<accession>A0A8S2X8F7</accession>
<dbReference type="Proteomes" id="UP000681720">
    <property type="component" value="Unassembled WGS sequence"/>
</dbReference>
<evidence type="ECO:0000313" key="1">
    <source>
        <dbReference type="EMBL" id="CAF4354703.1"/>
    </source>
</evidence>
<dbReference type="EMBL" id="CAJOBH010046048">
    <property type="protein sequence ID" value="CAF4354703.1"/>
    <property type="molecule type" value="Genomic_DNA"/>
</dbReference>
<sequence length="66" mass="7597">MRRDVEAYVRACKLCQQYKASNQKPRGLMSPIVVNEPWNTVGIDLTGPLPKTRRGNIYILVVIDYF</sequence>
<dbReference type="Proteomes" id="UP000681967">
    <property type="component" value="Unassembled WGS sequence"/>
</dbReference>